<evidence type="ECO:0000256" key="1">
    <source>
        <dbReference type="SAM" id="SignalP"/>
    </source>
</evidence>
<reference evidence="2 3" key="1">
    <citation type="journal article" date="2019" name="Int. J. Syst. Evol. Microbiol.">
        <title>The Global Catalogue of Microorganisms (GCM) 10K type strain sequencing project: providing services to taxonomists for standard genome sequencing and annotation.</title>
        <authorList>
            <consortium name="The Broad Institute Genomics Platform"/>
            <consortium name="The Broad Institute Genome Sequencing Center for Infectious Disease"/>
            <person name="Wu L."/>
            <person name="Ma J."/>
        </authorList>
    </citation>
    <scope>NUCLEOTIDE SEQUENCE [LARGE SCALE GENOMIC DNA]</scope>
    <source>
        <strain evidence="2 3">JCM 14162</strain>
    </source>
</reference>
<dbReference type="Proteomes" id="UP001500713">
    <property type="component" value="Unassembled WGS sequence"/>
</dbReference>
<dbReference type="RefSeq" id="WP_229956363.1">
    <property type="nucleotide sequence ID" value="NZ_BAAAEM010000002.1"/>
</dbReference>
<evidence type="ECO:0000313" key="2">
    <source>
        <dbReference type="EMBL" id="GAA0471700.1"/>
    </source>
</evidence>
<comment type="caution">
    <text evidence="2">The sequence shown here is derived from an EMBL/GenBank/DDBJ whole genome shotgun (WGS) entry which is preliminary data.</text>
</comment>
<accession>A0ABN1AAM7</accession>
<evidence type="ECO:0000313" key="3">
    <source>
        <dbReference type="Proteomes" id="UP001500713"/>
    </source>
</evidence>
<evidence type="ECO:0008006" key="4">
    <source>
        <dbReference type="Google" id="ProtNLM"/>
    </source>
</evidence>
<feature type="chain" id="PRO_5047126355" description="Cytochrome c domain-containing protein" evidence="1">
    <location>
        <begin position="23"/>
        <end position="113"/>
    </location>
</feature>
<keyword evidence="1" id="KW-0732">Signal</keyword>
<name>A0ABN1AAM7_9SPHN</name>
<keyword evidence="3" id="KW-1185">Reference proteome</keyword>
<gene>
    <name evidence="2" type="ORF">GCM10009096_10920</name>
</gene>
<organism evidence="2 3">
    <name type="scientific">Parasphingorhabdus litoris</name>
    <dbReference type="NCBI Taxonomy" id="394733"/>
    <lineage>
        <taxon>Bacteria</taxon>
        <taxon>Pseudomonadati</taxon>
        <taxon>Pseudomonadota</taxon>
        <taxon>Alphaproteobacteria</taxon>
        <taxon>Sphingomonadales</taxon>
        <taxon>Sphingomonadaceae</taxon>
        <taxon>Parasphingorhabdus</taxon>
    </lineage>
</organism>
<protein>
    <recommendedName>
        <fullName evidence="4">Cytochrome c domain-containing protein</fullName>
    </recommendedName>
</protein>
<feature type="signal peptide" evidence="1">
    <location>
        <begin position="1"/>
        <end position="22"/>
    </location>
</feature>
<dbReference type="EMBL" id="BAAAEM010000002">
    <property type="protein sequence ID" value="GAA0471700.1"/>
    <property type="molecule type" value="Genomic_DNA"/>
</dbReference>
<proteinExistence type="predicted"/>
<sequence>MKRALVSATLLALVVSSTAAFASGSTGRGTAGNDWGTKVKRGTNSLISNEDRLLVQGRAQVRRYITCRSCDYHNKLNRETAPEVAQAVRAGRFEIRDNRRAAVLAYIKKRYGI</sequence>